<evidence type="ECO:0000256" key="3">
    <source>
        <dbReference type="ARBA" id="ARBA00022723"/>
    </source>
</evidence>
<dbReference type="Pfam" id="PF00266">
    <property type="entry name" value="Aminotran_5"/>
    <property type="match status" value="1"/>
</dbReference>
<dbReference type="InterPro" id="IPR015424">
    <property type="entry name" value="PyrdxlP-dep_Trfase"/>
</dbReference>
<dbReference type="InterPro" id="IPR015421">
    <property type="entry name" value="PyrdxlP-dep_Trfase_major"/>
</dbReference>
<evidence type="ECO:0000256" key="2">
    <source>
        <dbReference type="ARBA" id="ARBA00006490"/>
    </source>
</evidence>
<evidence type="ECO:0000256" key="7">
    <source>
        <dbReference type="RuleBase" id="RU004504"/>
    </source>
</evidence>
<evidence type="ECO:0000256" key="5">
    <source>
        <dbReference type="ARBA" id="ARBA00023004"/>
    </source>
</evidence>
<reference evidence="9 10" key="1">
    <citation type="submission" date="2023-10" db="EMBL/GenBank/DDBJ databases">
        <title>Holzapfeliella saturejae sp. nov. isolated from Satureja montana flowers.</title>
        <authorList>
            <person name="Alcantara C."/>
            <person name="Zuniga M."/>
            <person name="Landete J.M."/>
            <person name="Monedero V."/>
        </authorList>
    </citation>
    <scope>NUCLEOTIDE SEQUENCE [LARGE SCALE GENOMIC DNA]</scope>
    <source>
        <strain evidence="9 10">He02</strain>
    </source>
</reference>
<keyword evidence="3" id="KW-0479">Metal-binding</keyword>
<keyword evidence="5" id="KW-0408">Iron</keyword>
<dbReference type="Gene3D" id="1.10.260.50">
    <property type="match status" value="1"/>
</dbReference>
<dbReference type="Proteomes" id="UP001377804">
    <property type="component" value="Unassembled WGS sequence"/>
</dbReference>
<evidence type="ECO:0000313" key="9">
    <source>
        <dbReference type="EMBL" id="MEJ6348307.1"/>
    </source>
</evidence>
<dbReference type="PIRSF" id="PIRSF005572">
    <property type="entry name" value="NifS"/>
    <property type="match status" value="1"/>
</dbReference>
<evidence type="ECO:0000259" key="8">
    <source>
        <dbReference type="Pfam" id="PF00266"/>
    </source>
</evidence>
<dbReference type="InterPro" id="IPR020578">
    <property type="entry name" value="Aminotrans_V_PyrdxlP_BS"/>
</dbReference>
<comment type="cofactor">
    <cofactor evidence="1 7">
        <name>pyridoxal 5'-phosphate</name>
        <dbReference type="ChEBI" id="CHEBI:597326"/>
    </cofactor>
</comment>
<feature type="domain" description="Aminotransferase class V" evidence="8">
    <location>
        <begin position="2"/>
        <end position="365"/>
    </location>
</feature>
<protein>
    <submittedName>
        <fullName evidence="9">Cysteine desulfurase family protein</fullName>
    </submittedName>
</protein>
<accession>A0ABU8SFZ7</accession>
<dbReference type="Gene3D" id="3.90.1150.10">
    <property type="entry name" value="Aspartate Aminotransferase, domain 1"/>
    <property type="match status" value="1"/>
</dbReference>
<keyword evidence="4" id="KW-0663">Pyridoxal phosphate</keyword>
<dbReference type="PANTHER" id="PTHR11601:SF50">
    <property type="entry name" value="CYSTEINE DESULFURASE ISCS 2-RELATED"/>
    <property type="match status" value="1"/>
</dbReference>
<dbReference type="InterPro" id="IPR015422">
    <property type="entry name" value="PyrdxlP-dep_Trfase_small"/>
</dbReference>
<evidence type="ECO:0000256" key="4">
    <source>
        <dbReference type="ARBA" id="ARBA00022898"/>
    </source>
</evidence>
<keyword evidence="6" id="KW-0411">Iron-sulfur</keyword>
<dbReference type="Gene3D" id="3.40.640.10">
    <property type="entry name" value="Type I PLP-dependent aspartate aminotransferase-like (Major domain)"/>
    <property type="match status" value="1"/>
</dbReference>
<name>A0ABU8SFZ7_9LACO</name>
<dbReference type="InterPro" id="IPR000192">
    <property type="entry name" value="Aminotrans_V_dom"/>
</dbReference>
<sequence length="382" mass="42090">MIYFDNSSTTLINSDVLNTYQAVSQKYWSNPSSLHKFGEQSFLLAERSRLQIAALLDVKGSEIIFTSSGTESDNLAIKGTAFSKRKLGNHLITTQIEHPAVLNSMKQLEEFGFKVTYLPVDNTGVVNPQTVKEAITNDTILVSVMAVNNEIGSIQPIQEIGEILQDYPSIHYHVDAVQAIGKNLWPKFFHDRIDLMSFSAHKFNGPRGVGFLHKKANRQLQPLLSGGGQEQNLRSGTENTPGIVASAKALRLALETQSQAAQTTATIKQEVTNYLTDKPGISIFSPVSDHFAPHILTFALEGVRGETLVHLLEEQEIYVSTTSACSSKEETGSGTLKAMAVDDRIAQGAIRLSFSADNTLAEAKEFISQFETIYKRFKNISY</sequence>
<evidence type="ECO:0000256" key="1">
    <source>
        <dbReference type="ARBA" id="ARBA00001933"/>
    </source>
</evidence>
<organism evidence="9 10">
    <name type="scientific">Holzapfeliella saturejae</name>
    <dbReference type="NCBI Taxonomy" id="3082953"/>
    <lineage>
        <taxon>Bacteria</taxon>
        <taxon>Bacillati</taxon>
        <taxon>Bacillota</taxon>
        <taxon>Bacilli</taxon>
        <taxon>Lactobacillales</taxon>
        <taxon>Lactobacillaceae</taxon>
        <taxon>Holzapfeliella</taxon>
    </lineage>
</organism>
<comment type="similarity">
    <text evidence="2">Belongs to the class-V pyridoxal-phosphate-dependent aminotransferase family. NifS/IscS subfamily.</text>
</comment>
<comment type="caution">
    <text evidence="9">The sequence shown here is derived from an EMBL/GenBank/DDBJ whole genome shotgun (WGS) entry which is preliminary data.</text>
</comment>
<evidence type="ECO:0000313" key="10">
    <source>
        <dbReference type="Proteomes" id="UP001377804"/>
    </source>
</evidence>
<dbReference type="RefSeq" id="WP_339969359.1">
    <property type="nucleotide sequence ID" value="NZ_JAWMWG010000001.1"/>
</dbReference>
<keyword evidence="10" id="KW-1185">Reference proteome</keyword>
<dbReference type="PROSITE" id="PS00595">
    <property type="entry name" value="AA_TRANSFER_CLASS_5"/>
    <property type="match status" value="1"/>
</dbReference>
<evidence type="ECO:0000256" key="6">
    <source>
        <dbReference type="ARBA" id="ARBA00023014"/>
    </source>
</evidence>
<dbReference type="SUPFAM" id="SSF53383">
    <property type="entry name" value="PLP-dependent transferases"/>
    <property type="match status" value="1"/>
</dbReference>
<dbReference type="EMBL" id="JAWMWG010000001">
    <property type="protein sequence ID" value="MEJ6348307.1"/>
    <property type="molecule type" value="Genomic_DNA"/>
</dbReference>
<dbReference type="InterPro" id="IPR016454">
    <property type="entry name" value="Cysteine_dSase"/>
</dbReference>
<dbReference type="PANTHER" id="PTHR11601">
    <property type="entry name" value="CYSTEINE DESULFURYLASE FAMILY MEMBER"/>
    <property type="match status" value="1"/>
</dbReference>
<gene>
    <name evidence="9" type="ORF">R4Y45_03585</name>
</gene>
<proteinExistence type="inferred from homology"/>